<protein>
    <submittedName>
        <fullName evidence="1">Uncharacterized protein</fullName>
    </submittedName>
</protein>
<evidence type="ECO:0000313" key="1">
    <source>
        <dbReference type="EMBL" id="NEA85432.1"/>
    </source>
</evidence>
<name>A0A6G3QQ37_9ACTN</name>
<organism evidence="1">
    <name type="scientific">Streptomyces sp. SID14436</name>
    <dbReference type="NCBI Taxonomy" id="2706070"/>
    <lineage>
        <taxon>Bacteria</taxon>
        <taxon>Bacillati</taxon>
        <taxon>Actinomycetota</taxon>
        <taxon>Actinomycetes</taxon>
        <taxon>Kitasatosporales</taxon>
        <taxon>Streptomycetaceae</taxon>
        <taxon>Streptomyces</taxon>
    </lineage>
</organism>
<reference evidence="1" key="1">
    <citation type="submission" date="2020-01" db="EMBL/GenBank/DDBJ databases">
        <title>Insect and environment-associated Actinomycetes.</title>
        <authorList>
            <person name="Currrie C."/>
            <person name="Chevrette M."/>
            <person name="Carlson C."/>
            <person name="Stubbendieck R."/>
            <person name="Wendt-Pienkowski E."/>
        </authorList>
    </citation>
    <scope>NUCLEOTIDE SEQUENCE</scope>
    <source>
        <strain evidence="1">SID14436</strain>
    </source>
</reference>
<dbReference type="RefSeq" id="WP_164332935.1">
    <property type="nucleotide sequence ID" value="NZ_JAAGMD010000138.1"/>
</dbReference>
<gene>
    <name evidence="1" type="ORF">G3I53_05050</name>
</gene>
<comment type="caution">
    <text evidence="1">The sequence shown here is derived from an EMBL/GenBank/DDBJ whole genome shotgun (WGS) entry which is preliminary data.</text>
</comment>
<dbReference type="AlphaFoldDB" id="A0A6G3QQ37"/>
<proteinExistence type="predicted"/>
<accession>A0A6G3QQ37</accession>
<sequence length="53" mass="5779">MWTVDTLRPDGGRVVISAFDSGSRHENATPATPALTMKELRAVALAPEWDALR</sequence>
<dbReference type="EMBL" id="JAAGMD010000138">
    <property type="protein sequence ID" value="NEA85432.1"/>
    <property type="molecule type" value="Genomic_DNA"/>
</dbReference>